<protein>
    <recommendedName>
        <fullName evidence="4">C2H2-type domain-containing protein</fullName>
    </recommendedName>
</protein>
<name>A0AAD4WU89_PRUDU</name>
<dbReference type="AlphaFoldDB" id="A0AAD4WU89"/>
<reference evidence="2 3" key="1">
    <citation type="journal article" date="2022" name="G3 (Bethesda)">
        <title>Whole-genome sequence and methylome profiling of the almond [Prunus dulcis (Mill.) D.A. Webb] cultivar 'Nonpareil'.</title>
        <authorList>
            <person name="D'Amico-Willman K.M."/>
            <person name="Ouma W.Z."/>
            <person name="Meulia T."/>
            <person name="Sideli G.M."/>
            <person name="Gradziel T.M."/>
            <person name="Fresnedo-Ramirez J."/>
        </authorList>
    </citation>
    <scope>NUCLEOTIDE SEQUENCE [LARGE SCALE GENOMIC DNA]</scope>
    <source>
        <strain evidence="2">Clone GOH B32 T37-40</strain>
    </source>
</reference>
<feature type="signal peptide" evidence="1">
    <location>
        <begin position="1"/>
        <end position="19"/>
    </location>
</feature>
<organism evidence="2 3">
    <name type="scientific">Prunus dulcis</name>
    <name type="common">Almond</name>
    <name type="synonym">Amygdalus dulcis</name>
    <dbReference type="NCBI Taxonomy" id="3755"/>
    <lineage>
        <taxon>Eukaryota</taxon>
        <taxon>Viridiplantae</taxon>
        <taxon>Streptophyta</taxon>
        <taxon>Embryophyta</taxon>
        <taxon>Tracheophyta</taxon>
        <taxon>Spermatophyta</taxon>
        <taxon>Magnoliopsida</taxon>
        <taxon>eudicotyledons</taxon>
        <taxon>Gunneridae</taxon>
        <taxon>Pentapetalae</taxon>
        <taxon>rosids</taxon>
        <taxon>fabids</taxon>
        <taxon>Rosales</taxon>
        <taxon>Rosaceae</taxon>
        <taxon>Amygdaloideae</taxon>
        <taxon>Amygdaleae</taxon>
        <taxon>Prunus</taxon>
    </lineage>
</organism>
<comment type="caution">
    <text evidence="2">The sequence shown here is derived from an EMBL/GenBank/DDBJ whole genome shotgun (WGS) entry which is preliminary data.</text>
</comment>
<accession>A0AAD4WU89</accession>
<evidence type="ECO:0000313" key="2">
    <source>
        <dbReference type="EMBL" id="KAI5348642.1"/>
    </source>
</evidence>
<dbReference type="Proteomes" id="UP001054821">
    <property type="component" value="Chromosome 1"/>
</dbReference>
<evidence type="ECO:0008006" key="4">
    <source>
        <dbReference type="Google" id="ProtNLM"/>
    </source>
</evidence>
<sequence length="90" mass="10097">MSVILGALCLSFHTSQSRAFCKYSLTSYNKVFPTTQALSGHQNAHRKEQNALFAREQQRAAEENDRNNGVALSPNLKHRGVKWDVLAQPI</sequence>
<keyword evidence="3" id="KW-1185">Reference proteome</keyword>
<gene>
    <name evidence="2" type="ORF">L3X38_001529</name>
</gene>
<proteinExistence type="predicted"/>
<dbReference type="EMBL" id="JAJFAZ020000001">
    <property type="protein sequence ID" value="KAI5348642.1"/>
    <property type="molecule type" value="Genomic_DNA"/>
</dbReference>
<keyword evidence="1" id="KW-0732">Signal</keyword>
<evidence type="ECO:0000256" key="1">
    <source>
        <dbReference type="SAM" id="SignalP"/>
    </source>
</evidence>
<feature type="chain" id="PRO_5042160534" description="C2H2-type domain-containing protein" evidence="1">
    <location>
        <begin position="20"/>
        <end position="90"/>
    </location>
</feature>
<evidence type="ECO:0000313" key="3">
    <source>
        <dbReference type="Proteomes" id="UP001054821"/>
    </source>
</evidence>